<dbReference type="PANTHER" id="PTHR23360">
    <property type="entry name" value="G-PROTEIN COUPLED RECEPTORS FAMILY 1 PROFILE DOMAIN-CONTAINING PROTEIN-RELATED"/>
    <property type="match status" value="1"/>
</dbReference>
<feature type="transmembrane region" description="Helical" evidence="1">
    <location>
        <begin position="99"/>
        <end position="122"/>
    </location>
</feature>
<keyword evidence="1" id="KW-1133">Transmembrane helix</keyword>
<organism evidence="2 3">
    <name type="scientific">Heterodera trifolii</name>
    <dbReference type="NCBI Taxonomy" id="157864"/>
    <lineage>
        <taxon>Eukaryota</taxon>
        <taxon>Metazoa</taxon>
        <taxon>Ecdysozoa</taxon>
        <taxon>Nematoda</taxon>
        <taxon>Chromadorea</taxon>
        <taxon>Rhabditida</taxon>
        <taxon>Tylenchina</taxon>
        <taxon>Tylenchomorpha</taxon>
        <taxon>Tylenchoidea</taxon>
        <taxon>Heteroderidae</taxon>
        <taxon>Heteroderinae</taxon>
        <taxon>Heterodera</taxon>
    </lineage>
</organism>
<keyword evidence="1" id="KW-0472">Membrane</keyword>
<comment type="caution">
    <text evidence="2">The sequence shown here is derived from an EMBL/GenBank/DDBJ whole genome shotgun (WGS) entry which is preliminary data.</text>
</comment>
<dbReference type="EMBL" id="JBICBT010000833">
    <property type="protein sequence ID" value="KAL3097710.1"/>
    <property type="molecule type" value="Genomic_DNA"/>
</dbReference>
<proteinExistence type="predicted"/>
<evidence type="ECO:0008006" key="4">
    <source>
        <dbReference type="Google" id="ProtNLM"/>
    </source>
</evidence>
<dbReference type="AlphaFoldDB" id="A0ABD2K487"/>
<dbReference type="SUPFAM" id="SSF81321">
    <property type="entry name" value="Family A G protein-coupled receptor-like"/>
    <property type="match status" value="1"/>
</dbReference>
<reference evidence="2 3" key="1">
    <citation type="submission" date="2024-10" db="EMBL/GenBank/DDBJ databases">
        <authorList>
            <person name="Kim D."/>
        </authorList>
    </citation>
    <scope>NUCLEOTIDE SEQUENCE [LARGE SCALE GENOMIC DNA]</scope>
    <source>
        <strain evidence="2">BH-2024</strain>
    </source>
</reference>
<dbReference type="InterPro" id="IPR019424">
    <property type="entry name" value="7TM_GPCR_Srsx"/>
</dbReference>
<keyword evidence="3" id="KW-1185">Reference proteome</keyword>
<accession>A0ABD2K487</accession>
<protein>
    <recommendedName>
        <fullName evidence="4">G-protein coupled receptors family 1 profile domain-containing protein</fullName>
    </recommendedName>
</protein>
<evidence type="ECO:0000313" key="2">
    <source>
        <dbReference type="EMBL" id="KAL3097710.1"/>
    </source>
</evidence>
<name>A0ABD2K487_9BILA</name>
<dbReference type="InterPro" id="IPR047130">
    <property type="entry name" value="7TM_GPCR_Srsx_nematod"/>
</dbReference>
<feature type="transmembrane region" description="Helical" evidence="1">
    <location>
        <begin position="40"/>
        <end position="57"/>
    </location>
</feature>
<dbReference type="PANTHER" id="PTHR23360:SF5">
    <property type="entry name" value="G-PROTEIN COUPLED RECEPTORS FAMILY 1 PROFILE DOMAIN-CONTAINING PROTEIN"/>
    <property type="match status" value="1"/>
</dbReference>
<feature type="transmembrane region" description="Helical" evidence="1">
    <location>
        <begin position="69"/>
        <end position="93"/>
    </location>
</feature>
<dbReference type="Pfam" id="PF10320">
    <property type="entry name" value="7TM_GPCR_Srsx"/>
    <property type="match status" value="1"/>
</dbReference>
<evidence type="ECO:0000256" key="1">
    <source>
        <dbReference type="SAM" id="Phobius"/>
    </source>
</evidence>
<keyword evidence="1" id="KW-0812">Transmembrane</keyword>
<sequence>MSLNATQPSQQQPLTYVELIQQNGGQHTLAMWLILGEKCALSSIGILFNATLVAATLKSKSLRSMCNLLIALDSTFLALYQLNALITFFLPIFGANFVPIWLCFCLQLVPYFSVLMSLSLVFQIGLERLANVLFPIW</sequence>
<dbReference type="Proteomes" id="UP001620626">
    <property type="component" value="Unassembled WGS sequence"/>
</dbReference>
<evidence type="ECO:0000313" key="3">
    <source>
        <dbReference type="Proteomes" id="UP001620626"/>
    </source>
</evidence>
<gene>
    <name evidence="2" type="ORF">niasHT_020184</name>
</gene>